<organism evidence="1 2">
    <name type="scientific">Halanaeroarchaeum sulfurireducens</name>
    <dbReference type="NCBI Taxonomy" id="1604004"/>
    <lineage>
        <taxon>Archaea</taxon>
        <taxon>Methanobacteriati</taxon>
        <taxon>Methanobacteriota</taxon>
        <taxon>Stenosarchaea group</taxon>
        <taxon>Halobacteria</taxon>
        <taxon>Halobacteriales</taxon>
        <taxon>Halobacteriaceae</taxon>
        <taxon>Halanaeroarchaeum</taxon>
    </lineage>
</organism>
<accession>A0A0N9N769</accession>
<protein>
    <submittedName>
        <fullName evidence="1">Capsid protein CP67</fullName>
    </submittedName>
</protein>
<proteinExistence type="predicted"/>
<reference evidence="1 2" key="2">
    <citation type="journal article" date="2016" name="Stand. Genomic Sci.">
        <title>Complete genome sequence of 'Halanaeroarchaeum sulfurireducens' M27-SA2, a sulfur-reducing and acetate-oxidizing haloarchaeon from the deep-sea hypersaline anoxic lake Medee.</title>
        <authorList>
            <person name="Messina E."/>
            <person name="Sorokin D.Y."/>
            <person name="Kublanov I.V."/>
            <person name="Toshchakov S."/>
            <person name="Lopatina A."/>
            <person name="Arcadi E."/>
            <person name="Smedile F."/>
            <person name="La Spada G."/>
            <person name="La Cono V."/>
            <person name="Yakimov M.M."/>
        </authorList>
    </citation>
    <scope>NUCLEOTIDE SEQUENCE [LARGE SCALE GENOMIC DNA]</scope>
    <source>
        <strain evidence="1 2">M27-SA2</strain>
    </source>
</reference>
<evidence type="ECO:0000313" key="1">
    <source>
        <dbReference type="EMBL" id="ALG82901.1"/>
    </source>
</evidence>
<evidence type="ECO:0000313" key="2">
    <source>
        <dbReference type="Proteomes" id="UP000060390"/>
    </source>
</evidence>
<dbReference type="EMBL" id="CP011564">
    <property type="protein sequence ID" value="ALG82901.1"/>
    <property type="molecule type" value="Genomic_DNA"/>
</dbReference>
<dbReference type="AlphaFoldDB" id="A0A0N9N769"/>
<dbReference type="RefSeq" id="WP_144426113.1">
    <property type="nucleotide sequence ID" value="NZ_CP011564.1"/>
</dbReference>
<dbReference type="KEGG" id="hsf:HLASA_2026"/>
<reference evidence="2" key="1">
    <citation type="submission" date="2015-05" db="EMBL/GenBank/DDBJ databases">
        <title>Complete genome sequence of Halanaeroarchaeum sulfurireducens type strain M27-SA2, a sulfate-reducer haloarchaeon from marine anoxic lake Medee.</title>
        <authorList>
            <person name="Messina E."/>
            <person name="Kublanov I.V."/>
            <person name="Toshchakov S."/>
            <person name="Arcadi E."/>
            <person name="La Spada G."/>
            <person name="La Cono V."/>
            <person name="Yakimov M.M."/>
        </authorList>
    </citation>
    <scope>NUCLEOTIDE SEQUENCE [LARGE SCALE GENOMIC DNA]</scope>
    <source>
        <strain evidence="2">M27-SA2</strain>
    </source>
</reference>
<name>A0A0N9N769_9EURY</name>
<dbReference type="GeneID" id="26011359"/>
<sequence>MPVSVVDIDLTAEIAALPQPTFTDVAVIGTANAAPPNASFCEVNRYGSAAEVANDYGDGSDVHESSKELEGRGVEEWMVVVLEAVEETETIDDGNAVSTTPVLGDPVPTAAARDVVFSTESLPAAPDNGEVAINTDTGEIATDDGTTADITYYHADWTRLDRLGEVGADRLHRANTQAGREHIGTYDELVTWAGGNRAGVVLPIKDGTTFADTDAAMTAAHEIAGYVSSGDVLPFIAMESSGDPGGEILGQLATNDPWFDPFFDGDGYGLANDYFEDAVVGDPSTAETFEGGDVNGDGPVNVVINVGGTTVLSNSVSTAGASSNYQYFDVSMTESYAAEIVENALTSLRLREDRVPFRQDGRTMISSTIKSAFAGDVGGADDPFAEVSVNVPSIDQMTDDEKANRVWSGISIEGTLSGNVHEFGLEMTVTV</sequence>
<dbReference type="STRING" id="1604004.HLASA_2026"/>
<dbReference type="Proteomes" id="UP000060390">
    <property type="component" value="Chromosome"/>
</dbReference>
<gene>
    <name evidence="1" type="ORF">HLASA_2026</name>
</gene>